<protein>
    <submittedName>
        <fullName evidence="2">SSUH2-like protein</fullName>
    </submittedName>
</protein>
<keyword evidence="3" id="KW-1185">Reference proteome</keyword>
<name>A0ABY7FVF3_MYAAR</name>
<reference evidence="2" key="1">
    <citation type="submission" date="2022-11" db="EMBL/GenBank/DDBJ databases">
        <title>Centuries of genome instability and evolution in soft-shell clam transmissible cancer (bioRxiv).</title>
        <authorList>
            <person name="Hart S.F.M."/>
            <person name="Yonemitsu M.A."/>
            <person name="Giersch R.M."/>
            <person name="Beal B.F."/>
            <person name="Arriagada G."/>
            <person name="Davis B.W."/>
            <person name="Ostrander E.A."/>
            <person name="Goff S.P."/>
            <person name="Metzger M.J."/>
        </authorList>
    </citation>
    <scope>NUCLEOTIDE SEQUENCE</scope>
    <source>
        <strain evidence="2">MELC-2E11</strain>
        <tissue evidence="2">Siphon/mantle</tissue>
    </source>
</reference>
<evidence type="ECO:0000313" key="2">
    <source>
        <dbReference type="EMBL" id="WAR25577.1"/>
    </source>
</evidence>
<dbReference type="PANTHER" id="PTHR48465">
    <property type="entry name" value="PROTEIN SSUH2 HOMOLOG"/>
    <property type="match status" value="1"/>
</dbReference>
<feature type="non-terminal residue" evidence="2">
    <location>
        <position position="311"/>
    </location>
</feature>
<feature type="region of interest" description="Disordered" evidence="1">
    <location>
        <begin position="1"/>
        <end position="41"/>
    </location>
</feature>
<evidence type="ECO:0000256" key="1">
    <source>
        <dbReference type="SAM" id="MobiDB-lite"/>
    </source>
</evidence>
<evidence type="ECO:0000313" key="3">
    <source>
        <dbReference type="Proteomes" id="UP001164746"/>
    </source>
</evidence>
<dbReference type="Proteomes" id="UP001164746">
    <property type="component" value="Chromosome 14"/>
</dbReference>
<dbReference type="PANTHER" id="PTHR48465:SF1">
    <property type="entry name" value="PROTEIN SSUH2 HOMOLOG"/>
    <property type="match status" value="1"/>
</dbReference>
<accession>A0ABY7FVF3</accession>
<feature type="compositionally biased region" description="Acidic residues" evidence="1">
    <location>
        <begin position="18"/>
        <end position="27"/>
    </location>
</feature>
<sequence>YPDATEGDVQLEWKGNVPDDDVDEDFESSPAPPSAPPLEKMDPVPGYNHIGAGGFMAPPPAYEAVMREQPTREQILGADIINENDAREVLLQHVAEHCCYGSRAAKQLKFTELEHTSAFHYKLETFAEGRTTEWTFVPYTGAEFTDHVKQIEVPHTSSVKLMLWKGLQVCNETGGPKETQLHLVSWKRKTQMSDMLRQWNDNMYSLCGPLSTEVFYTTQCEMLATLPFRSNHIDDHVVERTELPNDLIKKVTGHVAFNETQFRRHHVQIVPVTQALYRWKNVNSDFFVYGYEKKVYAPKYPQQCCCGCSLL</sequence>
<dbReference type="EMBL" id="CP111025">
    <property type="protein sequence ID" value="WAR25577.1"/>
    <property type="molecule type" value="Genomic_DNA"/>
</dbReference>
<proteinExistence type="predicted"/>
<dbReference type="InterPro" id="IPR052789">
    <property type="entry name" value="SSUH2_homolog"/>
</dbReference>
<organism evidence="2 3">
    <name type="scientific">Mya arenaria</name>
    <name type="common">Soft-shell clam</name>
    <dbReference type="NCBI Taxonomy" id="6604"/>
    <lineage>
        <taxon>Eukaryota</taxon>
        <taxon>Metazoa</taxon>
        <taxon>Spiralia</taxon>
        <taxon>Lophotrochozoa</taxon>
        <taxon>Mollusca</taxon>
        <taxon>Bivalvia</taxon>
        <taxon>Autobranchia</taxon>
        <taxon>Heteroconchia</taxon>
        <taxon>Euheterodonta</taxon>
        <taxon>Imparidentia</taxon>
        <taxon>Neoheterodontei</taxon>
        <taxon>Myida</taxon>
        <taxon>Myoidea</taxon>
        <taxon>Myidae</taxon>
        <taxon>Mya</taxon>
    </lineage>
</organism>
<gene>
    <name evidence="2" type="ORF">MAR_011281</name>
</gene>